<organism evidence="5 6">
    <name type="scientific">Umbelopsis ramanniana AG</name>
    <dbReference type="NCBI Taxonomy" id="1314678"/>
    <lineage>
        <taxon>Eukaryota</taxon>
        <taxon>Fungi</taxon>
        <taxon>Fungi incertae sedis</taxon>
        <taxon>Mucoromycota</taxon>
        <taxon>Mucoromycotina</taxon>
        <taxon>Umbelopsidomycetes</taxon>
        <taxon>Umbelopsidales</taxon>
        <taxon>Umbelopsidaceae</taxon>
        <taxon>Umbelopsis</taxon>
    </lineage>
</organism>
<proteinExistence type="predicted"/>
<keyword evidence="1" id="KW-0863">Zinc-finger</keyword>
<comment type="caution">
    <text evidence="5">The sequence shown here is derived from an EMBL/GenBank/DDBJ whole genome shotgun (WGS) entry which is preliminary data.</text>
</comment>
<reference evidence="5" key="1">
    <citation type="submission" date="2021-06" db="EMBL/GenBank/DDBJ databases">
        <authorList>
            <consortium name="DOE Joint Genome Institute"/>
            <person name="Mondo S.J."/>
            <person name="Amses K.R."/>
            <person name="Simmons D.R."/>
            <person name="Longcore J.E."/>
            <person name="Seto K."/>
            <person name="Alves G.H."/>
            <person name="Bonds A.E."/>
            <person name="Quandt C.A."/>
            <person name="Davis W.J."/>
            <person name="Chang Y."/>
            <person name="Letcher P.M."/>
            <person name="Powell M.J."/>
            <person name="Kuo A."/>
            <person name="Labutti K."/>
            <person name="Pangilinan J."/>
            <person name="Andreopoulos W."/>
            <person name="Tritt A."/>
            <person name="Riley R."/>
            <person name="Hundley H."/>
            <person name="Johnson J."/>
            <person name="Lipzen A."/>
            <person name="Barry K."/>
            <person name="Berbee M.L."/>
            <person name="Buchler N.E."/>
            <person name="Grigoriev I.V."/>
            <person name="Spatafora J.W."/>
            <person name="Stajich J.E."/>
            <person name="James T.Y."/>
        </authorList>
    </citation>
    <scope>NUCLEOTIDE SEQUENCE</scope>
    <source>
        <strain evidence="5">AG</strain>
    </source>
</reference>
<feature type="domain" description="G-patch" evidence="4">
    <location>
        <begin position="57"/>
        <end position="103"/>
    </location>
</feature>
<feature type="compositionally biased region" description="Polar residues" evidence="2">
    <location>
        <begin position="237"/>
        <end position="249"/>
    </location>
</feature>
<feature type="compositionally biased region" description="Gly residues" evidence="2">
    <location>
        <begin position="251"/>
        <end position="264"/>
    </location>
</feature>
<accession>A0AAD5EI95</accession>
<evidence type="ECO:0000259" key="4">
    <source>
        <dbReference type="PROSITE" id="PS50174"/>
    </source>
</evidence>
<feature type="compositionally biased region" description="Low complexity" evidence="2">
    <location>
        <begin position="320"/>
        <end position="334"/>
    </location>
</feature>
<feature type="region of interest" description="Disordered" evidence="2">
    <location>
        <begin position="181"/>
        <end position="334"/>
    </location>
</feature>
<feature type="region of interest" description="Disordered" evidence="2">
    <location>
        <begin position="112"/>
        <end position="132"/>
    </location>
</feature>
<evidence type="ECO:0008006" key="7">
    <source>
        <dbReference type="Google" id="ProtNLM"/>
    </source>
</evidence>
<evidence type="ECO:0000259" key="3">
    <source>
        <dbReference type="PROSITE" id="PS50157"/>
    </source>
</evidence>
<keyword evidence="6" id="KW-1185">Reference proteome</keyword>
<dbReference type="PROSITE" id="PS00028">
    <property type="entry name" value="ZINC_FINGER_C2H2_1"/>
    <property type="match status" value="1"/>
</dbReference>
<dbReference type="PROSITE" id="PS50157">
    <property type="entry name" value="ZINC_FINGER_C2H2_2"/>
    <property type="match status" value="1"/>
</dbReference>
<evidence type="ECO:0000313" key="6">
    <source>
        <dbReference type="Proteomes" id="UP001206595"/>
    </source>
</evidence>
<dbReference type="EMBL" id="MU620896">
    <property type="protein sequence ID" value="KAI8583406.1"/>
    <property type="molecule type" value="Genomic_DNA"/>
</dbReference>
<dbReference type="PROSITE" id="PS50174">
    <property type="entry name" value="G_PATCH"/>
    <property type="match status" value="1"/>
</dbReference>
<dbReference type="RefSeq" id="XP_051448410.1">
    <property type="nucleotide sequence ID" value="XM_051586070.1"/>
</dbReference>
<dbReference type="Proteomes" id="UP001206595">
    <property type="component" value="Unassembled WGS sequence"/>
</dbReference>
<evidence type="ECO:0000256" key="1">
    <source>
        <dbReference type="PROSITE-ProRule" id="PRU00042"/>
    </source>
</evidence>
<dbReference type="GeneID" id="75911418"/>
<dbReference type="SUPFAM" id="SSF57667">
    <property type="entry name" value="beta-beta-alpha zinc fingers"/>
    <property type="match status" value="1"/>
</dbReference>
<dbReference type="InterPro" id="IPR000467">
    <property type="entry name" value="G_patch_dom"/>
</dbReference>
<dbReference type="Pfam" id="PF12874">
    <property type="entry name" value="zf-met"/>
    <property type="match status" value="1"/>
</dbReference>
<dbReference type="PANTHER" id="PTHR47251">
    <property type="entry name" value="FINGER DOMAIN PROTEIN, PUTATIVE (AFU_ORTHOLOGUE AFUA_3G04180)-RELATED"/>
    <property type="match status" value="1"/>
</dbReference>
<dbReference type="GO" id="GO:0008270">
    <property type="term" value="F:zinc ion binding"/>
    <property type="evidence" value="ECO:0007669"/>
    <property type="project" value="UniProtKB-KW"/>
</dbReference>
<dbReference type="InterPro" id="IPR013087">
    <property type="entry name" value="Znf_C2H2_type"/>
</dbReference>
<evidence type="ECO:0000256" key="2">
    <source>
        <dbReference type="SAM" id="MobiDB-lite"/>
    </source>
</evidence>
<dbReference type="PANTHER" id="PTHR47251:SF1">
    <property type="entry name" value="FINGER DOMAIN PROTEIN, PUTATIVE (AFU_ORTHOLOGUE AFUA_3G04180)-RELATED"/>
    <property type="match status" value="1"/>
</dbReference>
<keyword evidence="1" id="KW-0479">Metal-binding</keyword>
<reference evidence="5" key="2">
    <citation type="journal article" date="2022" name="Proc. Natl. Acad. Sci. U.S.A.">
        <title>Diploid-dominant life cycles characterize the early evolution of Fungi.</title>
        <authorList>
            <person name="Amses K.R."/>
            <person name="Simmons D.R."/>
            <person name="Longcore J.E."/>
            <person name="Mondo S.J."/>
            <person name="Seto K."/>
            <person name="Jeronimo G.H."/>
            <person name="Bonds A.E."/>
            <person name="Quandt C.A."/>
            <person name="Davis W.J."/>
            <person name="Chang Y."/>
            <person name="Federici B.A."/>
            <person name="Kuo A."/>
            <person name="LaButti K."/>
            <person name="Pangilinan J."/>
            <person name="Andreopoulos W."/>
            <person name="Tritt A."/>
            <person name="Riley R."/>
            <person name="Hundley H."/>
            <person name="Johnson J."/>
            <person name="Lipzen A."/>
            <person name="Barry K."/>
            <person name="Lang B.F."/>
            <person name="Cuomo C.A."/>
            <person name="Buchler N.E."/>
            <person name="Grigoriev I.V."/>
            <person name="Spatafora J.W."/>
            <person name="Stajich J.E."/>
            <person name="James T.Y."/>
        </authorList>
    </citation>
    <scope>NUCLEOTIDE SEQUENCE</scope>
    <source>
        <strain evidence="5">AG</strain>
    </source>
</reference>
<gene>
    <name evidence="5" type="ORF">K450DRAFT_223501</name>
</gene>
<dbReference type="Pfam" id="PF01585">
    <property type="entry name" value="G-patch"/>
    <property type="match status" value="1"/>
</dbReference>
<feature type="compositionally biased region" description="Basic and acidic residues" evidence="2">
    <location>
        <begin position="187"/>
        <end position="225"/>
    </location>
</feature>
<dbReference type="GO" id="GO:0003676">
    <property type="term" value="F:nucleic acid binding"/>
    <property type="evidence" value="ECO:0007669"/>
    <property type="project" value="InterPro"/>
</dbReference>
<dbReference type="InterPro" id="IPR036236">
    <property type="entry name" value="Znf_C2H2_sf"/>
</dbReference>
<feature type="compositionally biased region" description="Basic and acidic residues" evidence="2">
    <location>
        <begin position="116"/>
        <end position="132"/>
    </location>
</feature>
<name>A0AAD5EI95_UMBRA</name>
<dbReference type="AlphaFoldDB" id="A0AAD5EI95"/>
<keyword evidence="1" id="KW-0862">Zinc</keyword>
<evidence type="ECO:0000313" key="5">
    <source>
        <dbReference type="EMBL" id="KAI8583406.1"/>
    </source>
</evidence>
<feature type="domain" description="C2H2-type" evidence="3">
    <location>
        <begin position="155"/>
        <end position="184"/>
    </location>
</feature>
<sequence length="370" mass="41379">MDSTLGKHHRTMEDSYAQDLDFASDQEDFSLPRNVQPTGYVDTDKLDQASMDIHLPETNKGYKLLLKMGWAAGEGLGSDRQGRVDPIRIDLKMDALGVGKAEELMEYHVSSTAQRRALDSEKQLEETEEEKLKRQMDTLKKEEVKNDIKEILRAFYCELCDKQYSKISEYEQHLQSYDHHHKKRFKDMRDTSKKSEGAIAERESRRERERKREERENRRIHEAMLKKSGVKPDQIPSKWNASKPGNSDLASGGGVAKQGGGSTNGGWIASGNDSKNLSGGWQTAPEASANLASKGRSAMDGWSTVTASSERKSDGQLLQSSNVSSESTAATSTNAVEVEKPQLFVGKKQPQKMSFGINKKPAVKFGFKKE</sequence>
<dbReference type="SMART" id="SM00443">
    <property type="entry name" value="G_patch"/>
    <property type="match status" value="1"/>
</dbReference>
<feature type="compositionally biased region" description="Polar residues" evidence="2">
    <location>
        <begin position="271"/>
        <end position="281"/>
    </location>
</feature>
<protein>
    <recommendedName>
        <fullName evidence="7">G-patch domain-containing protein</fullName>
    </recommendedName>
</protein>